<proteinExistence type="predicted"/>
<comment type="caution">
    <text evidence="2">The sequence shown here is derived from an EMBL/GenBank/DDBJ whole genome shotgun (WGS) entry which is preliminary data.</text>
</comment>
<feature type="region of interest" description="Disordered" evidence="1">
    <location>
        <begin position="1"/>
        <end position="54"/>
    </location>
</feature>
<feature type="non-terminal residue" evidence="2">
    <location>
        <position position="1"/>
    </location>
</feature>
<evidence type="ECO:0000313" key="2">
    <source>
        <dbReference type="EMBL" id="GFA59133.1"/>
    </source>
</evidence>
<gene>
    <name evidence="2" type="ORF">Tci_631105</name>
</gene>
<feature type="compositionally biased region" description="Basic and acidic residues" evidence="1">
    <location>
        <begin position="25"/>
        <end position="54"/>
    </location>
</feature>
<dbReference type="EMBL" id="BKCJ010451206">
    <property type="protein sequence ID" value="GFA59133.1"/>
    <property type="molecule type" value="Genomic_DNA"/>
</dbReference>
<feature type="region of interest" description="Disordered" evidence="1">
    <location>
        <begin position="344"/>
        <end position="415"/>
    </location>
</feature>
<name>A0A699JWU2_TANCI</name>
<feature type="compositionally biased region" description="Polar residues" evidence="1">
    <location>
        <begin position="374"/>
        <end position="415"/>
    </location>
</feature>
<evidence type="ECO:0000256" key="1">
    <source>
        <dbReference type="SAM" id="MobiDB-lite"/>
    </source>
</evidence>
<reference evidence="2" key="1">
    <citation type="journal article" date="2019" name="Sci. Rep.">
        <title>Draft genome of Tanacetum cinerariifolium, the natural source of mosquito coil.</title>
        <authorList>
            <person name="Yamashiro T."/>
            <person name="Shiraishi A."/>
            <person name="Satake H."/>
            <person name="Nakayama K."/>
        </authorList>
    </citation>
    <scope>NUCLEOTIDE SEQUENCE</scope>
</reference>
<sequence>EETREEAEVSFDLIPRTPEDNEDDGNNKEDQGLRISEEERRHEEDEVDELYRDVDINQGRGLQVSQDIEDSHMTLTPVHSDGQQESSSTSSFVTSLLNPIIDPGMESIFTTGSSSVTPIPSPKSTMTPSIITTTTTTSQPPIPPTPIPSDILQTLPTFASVFRFEDRVKSLEVNFSEFMRTNQSPESVSNISGIVHQYMHQEMTEAVREAVQIQTDRLQDSLQRENDEFLKTINDNMKKIIKEQVKNQVKTQVTRILPRIKEFVNAQLEAEVLTRSSHSSRTSYAVAADLSEMELKKILIDKMEGNKSIQRLDEKQNLYKALVKAYEADKTILESYGESAILKRRREDVDDQEGPSAGSDRGSKRRREGGEHASASTLSEPATRSAGRSTTGAQFRQMSASESAFTEEPVQTTCQMDEPSHPVFETGAEDLPIVQTSQHPEWFSQPRKLPTPDQTPIDFSNFIMNRLDVDTLTPELLAVPTYELMRGSCNSLTELEYHLEEVYKATTDKLDWDNPEGQQYPHNLLQPLPLIPDNWGRRVISFAHFMNNDLEYLRGGASSRKYTTSVTKIKAADYGHIKWIEDLVPRTMWTQEPLNYDKHALWGVSHWGRKHQQFYGFAVNQKSALNVYSKRRIIAITDLKIVEWHNYKHLDWILVRRDDDKIYKFKEGDFKRLRL</sequence>
<dbReference type="AlphaFoldDB" id="A0A699JWU2"/>
<accession>A0A699JWU2</accession>
<organism evidence="2">
    <name type="scientific">Tanacetum cinerariifolium</name>
    <name type="common">Dalmatian daisy</name>
    <name type="synonym">Chrysanthemum cinerariifolium</name>
    <dbReference type="NCBI Taxonomy" id="118510"/>
    <lineage>
        <taxon>Eukaryota</taxon>
        <taxon>Viridiplantae</taxon>
        <taxon>Streptophyta</taxon>
        <taxon>Embryophyta</taxon>
        <taxon>Tracheophyta</taxon>
        <taxon>Spermatophyta</taxon>
        <taxon>Magnoliopsida</taxon>
        <taxon>eudicotyledons</taxon>
        <taxon>Gunneridae</taxon>
        <taxon>Pentapetalae</taxon>
        <taxon>asterids</taxon>
        <taxon>campanulids</taxon>
        <taxon>Asterales</taxon>
        <taxon>Asteraceae</taxon>
        <taxon>Asteroideae</taxon>
        <taxon>Anthemideae</taxon>
        <taxon>Anthemidinae</taxon>
        <taxon>Tanacetum</taxon>
    </lineage>
</organism>
<protein>
    <submittedName>
        <fullName evidence="2">Uncharacterized protein</fullName>
    </submittedName>
</protein>